<keyword evidence="3" id="KW-1185">Reference proteome</keyword>
<dbReference type="PANTHER" id="PTHR31302">
    <property type="entry name" value="TRANSMEMBRANE PROTEIN WITH METALLOPHOSPHOESTERASE DOMAIN-RELATED"/>
    <property type="match status" value="1"/>
</dbReference>
<organism evidence="2 3">
    <name type="scientific">Promicromonospora alba</name>
    <dbReference type="NCBI Taxonomy" id="1616110"/>
    <lineage>
        <taxon>Bacteria</taxon>
        <taxon>Bacillati</taxon>
        <taxon>Actinomycetota</taxon>
        <taxon>Actinomycetes</taxon>
        <taxon>Micrococcales</taxon>
        <taxon>Promicromonosporaceae</taxon>
        <taxon>Promicromonospora</taxon>
    </lineage>
</organism>
<sequence>MATLGNVGKALGIVGGVVAAGITYAHVETKLFRVRRVTVPLLPPGQRPIRVLHVSDLHLTPSQRTKQAWVRSLAALEPDLVINTGDNFGHTDALAPLLDVFGQLMDVPGAFVMGSNDYHAPSFKNPARYLLPDARIPGADKKVALPTESLTKAFTEAGWVDLNNSRGLVELRDGRTVGLVGMDDPHLDRDVMPEPGRVPGEEDAVLRLGVVHAPYKRVLNQLKGDGVDAIIAGHTHGGQLCLPFYGALVTNCDLDRTRASGLHGWPGARPDREGGEGSTWLHVSAGAGTSPYAQVRFACRPEATVMTLTARAV</sequence>
<dbReference type="InterPro" id="IPR051158">
    <property type="entry name" value="Metallophosphoesterase_sf"/>
</dbReference>
<feature type="domain" description="Calcineurin-like phosphoesterase" evidence="1">
    <location>
        <begin position="49"/>
        <end position="237"/>
    </location>
</feature>
<dbReference type="RefSeq" id="WP_377140094.1">
    <property type="nucleotide sequence ID" value="NZ_JBHSFI010000008.1"/>
</dbReference>
<dbReference type="SUPFAM" id="SSF56300">
    <property type="entry name" value="Metallo-dependent phosphatases"/>
    <property type="match status" value="1"/>
</dbReference>
<dbReference type="Gene3D" id="3.60.21.10">
    <property type="match status" value="1"/>
</dbReference>
<comment type="caution">
    <text evidence="2">The sequence shown here is derived from an EMBL/GenBank/DDBJ whole genome shotgun (WGS) entry which is preliminary data.</text>
</comment>
<dbReference type="EMBL" id="JBHSFI010000008">
    <property type="protein sequence ID" value="MFC4631188.1"/>
    <property type="molecule type" value="Genomic_DNA"/>
</dbReference>
<evidence type="ECO:0000313" key="2">
    <source>
        <dbReference type="EMBL" id="MFC4631188.1"/>
    </source>
</evidence>
<gene>
    <name evidence="2" type="ORF">ACFO6V_23280</name>
</gene>
<dbReference type="InterPro" id="IPR029052">
    <property type="entry name" value="Metallo-depent_PP-like"/>
</dbReference>
<evidence type="ECO:0000259" key="1">
    <source>
        <dbReference type="Pfam" id="PF00149"/>
    </source>
</evidence>
<protein>
    <submittedName>
        <fullName evidence="2">Metallophosphoesterase</fullName>
    </submittedName>
</protein>
<proteinExistence type="predicted"/>
<reference evidence="3" key="1">
    <citation type="journal article" date="2019" name="Int. J. Syst. Evol. Microbiol.">
        <title>The Global Catalogue of Microorganisms (GCM) 10K type strain sequencing project: providing services to taxonomists for standard genome sequencing and annotation.</title>
        <authorList>
            <consortium name="The Broad Institute Genomics Platform"/>
            <consortium name="The Broad Institute Genome Sequencing Center for Infectious Disease"/>
            <person name="Wu L."/>
            <person name="Ma J."/>
        </authorList>
    </citation>
    <scope>NUCLEOTIDE SEQUENCE [LARGE SCALE GENOMIC DNA]</scope>
    <source>
        <strain evidence="3">CCUG 42722</strain>
    </source>
</reference>
<evidence type="ECO:0000313" key="3">
    <source>
        <dbReference type="Proteomes" id="UP001596011"/>
    </source>
</evidence>
<dbReference type="InterPro" id="IPR004843">
    <property type="entry name" value="Calcineurin-like_PHP"/>
</dbReference>
<dbReference type="Pfam" id="PF00149">
    <property type="entry name" value="Metallophos"/>
    <property type="match status" value="1"/>
</dbReference>
<dbReference type="PANTHER" id="PTHR31302:SF20">
    <property type="entry name" value="CONSERVED PROTEIN"/>
    <property type="match status" value="1"/>
</dbReference>
<name>A0ABV9HNQ2_9MICO</name>
<dbReference type="Proteomes" id="UP001596011">
    <property type="component" value="Unassembled WGS sequence"/>
</dbReference>
<accession>A0ABV9HNQ2</accession>